<comment type="catalytic activity">
    <reaction evidence="6">
        <text>ATP + H2O = ADP + phosphate + H(+)</text>
        <dbReference type="Rhea" id="RHEA:13065"/>
        <dbReference type="ChEBI" id="CHEBI:15377"/>
        <dbReference type="ChEBI" id="CHEBI:15378"/>
        <dbReference type="ChEBI" id="CHEBI:30616"/>
        <dbReference type="ChEBI" id="CHEBI:43474"/>
        <dbReference type="ChEBI" id="CHEBI:456216"/>
        <dbReference type="EC" id="3.6.4.13"/>
    </reaction>
</comment>
<dbReference type="Gene3D" id="3.40.50.300">
    <property type="entry name" value="P-loop containing nucleotide triphosphate hydrolases"/>
    <property type="match status" value="1"/>
</dbReference>
<evidence type="ECO:0000256" key="3">
    <source>
        <dbReference type="ARBA" id="ARBA00022806"/>
    </source>
</evidence>
<comment type="function">
    <text evidence="6">RNA helicase.</text>
</comment>
<feature type="domain" description="Helicase C-terminal" evidence="8">
    <location>
        <begin position="1"/>
        <end position="109"/>
    </location>
</feature>
<dbReference type="GO" id="GO:0005524">
    <property type="term" value="F:ATP binding"/>
    <property type="evidence" value="ECO:0007669"/>
    <property type="project" value="UniProtKB-UniRule"/>
</dbReference>
<evidence type="ECO:0000256" key="5">
    <source>
        <dbReference type="ARBA" id="ARBA00022884"/>
    </source>
</evidence>
<dbReference type="SMART" id="SM01178">
    <property type="entry name" value="DUF4217"/>
    <property type="match status" value="1"/>
</dbReference>
<comment type="domain">
    <text evidence="6">The Q motif is unique to and characteristic of the DEAD box family of RNA helicases and controls ATP binding and hydrolysis.</text>
</comment>
<organism evidence="9 10">
    <name type="scientific">Oryctes borbonicus</name>
    <dbReference type="NCBI Taxonomy" id="1629725"/>
    <lineage>
        <taxon>Eukaryota</taxon>
        <taxon>Metazoa</taxon>
        <taxon>Ecdysozoa</taxon>
        <taxon>Arthropoda</taxon>
        <taxon>Hexapoda</taxon>
        <taxon>Insecta</taxon>
        <taxon>Pterygota</taxon>
        <taxon>Neoptera</taxon>
        <taxon>Endopterygota</taxon>
        <taxon>Coleoptera</taxon>
        <taxon>Polyphaga</taxon>
        <taxon>Scarabaeiformia</taxon>
        <taxon>Scarabaeidae</taxon>
        <taxon>Dynastinae</taxon>
        <taxon>Oryctes</taxon>
    </lineage>
</organism>
<feature type="non-terminal residue" evidence="9">
    <location>
        <position position="293"/>
    </location>
</feature>
<evidence type="ECO:0000256" key="2">
    <source>
        <dbReference type="ARBA" id="ARBA00022801"/>
    </source>
</evidence>
<dbReference type="EC" id="3.6.4.13" evidence="6"/>
<evidence type="ECO:0000259" key="8">
    <source>
        <dbReference type="PROSITE" id="PS51194"/>
    </source>
</evidence>
<dbReference type="PROSITE" id="PS51194">
    <property type="entry name" value="HELICASE_CTER"/>
    <property type="match status" value="1"/>
</dbReference>
<dbReference type="AlphaFoldDB" id="A0A0T6AYC6"/>
<keyword evidence="4 6" id="KW-0067">ATP-binding</keyword>
<dbReference type="InterPro" id="IPR001650">
    <property type="entry name" value="Helicase_C-like"/>
</dbReference>
<evidence type="ECO:0000256" key="6">
    <source>
        <dbReference type="RuleBase" id="RU365068"/>
    </source>
</evidence>
<comment type="similarity">
    <text evidence="6">Belongs to the DEAD box helicase family.</text>
</comment>
<keyword evidence="2 6" id="KW-0378">Hydrolase</keyword>
<feature type="region of interest" description="Disordered" evidence="7">
    <location>
        <begin position="208"/>
        <end position="273"/>
    </location>
</feature>
<keyword evidence="5 6" id="KW-0694">RNA-binding</keyword>
<dbReference type="Pfam" id="PF23681">
    <property type="entry name" value="CTT_SPB4"/>
    <property type="match status" value="1"/>
</dbReference>
<dbReference type="PANTHER" id="PTHR24031">
    <property type="entry name" value="RNA HELICASE"/>
    <property type="match status" value="1"/>
</dbReference>
<dbReference type="GO" id="GO:0016787">
    <property type="term" value="F:hydrolase activity"/>
    <property type="evidence" value="ECO:0007669"/>
    <property type="project" value="UniProtKB-KW"/>
</dbReference>
<keyword evidence="1 6" id="KW-0547">Nucleotide-binding</keyword>
<dbReference type="SMART" id="SM00490">
    <property type="entry name" value="HELICc"/>
    <property type="match status" value="1"/>
</dbReference>
<reference evidence="9 10" key="1">
    <citation type="submission" date="2015-09" db="EMBL/GenBank/DDBJ databases">
        <title>Draft genome of the scarab beetle Oryctes borbonicus.</title>
        <authorList>
            <person name="Meyer J.M."/>
            <person name="Markov G.V."/>
            <person name="Baskaran P."/>
            <person name="Herrmann M."/>
            <person name="Sommer R.J."/>
            <person name="Roedelsperger C."/>
        </authorList>
    </citation>
    <scope>NUCLEOTIDE SEQUENCE [LARGE SCALE GENOMIC DNA]</scope>
    <source>
        <strain evidence="9">OB123</strain>
        <tissue evidence="9">Whole animal</tissue>
    </source>
</reference>
<dbReference type="InterPro" id="IPR027417">
    <property type="entry name" value="P-loop_NTPase"/>
</dbReference>
<keyword evidence="10" id="KW-1185">Reference proteome</keyword>
<dbReference type="InterPro" id="IPR025313">
    <property type="entry name" value="SPB4-like_CTE"/>
</dbReference>
<evidence type="ECO:0000313" key="9">
    <source>
        <dbReference type="EMBL" id="KRT80004.1"/>
    </source>
</evidence>
<dbReference type="InterPro" id="IPR056330">
    <property type="entry name" value="CTT_SPB4"/>
</dbReference>
<dbReference type="SUPFAM" id="SSF52540">
    <property type="entry name" value="P-loop containing nucleoside triphosphate hydrolases"/>
    <property type="match status" value="1"/>
</dbReference>
<dbReference type="Pfam" id="PF13959">
    <property type="entry name" value="CTE_SPB4"/>
    <property type="match status" value="1"/>
</dbReference>
<name>A0A0T6AYC6_9SCAR</name>
<dbReference type="GO" id="GO:0003723">
    <property type="term" value="F:RNA binding"/>
    <property type="evidence" value="ECO:0007669"/>
    <property type="project" value="UniProtKB-UniRule"/>
</dbReference>
<keyword evidence="3 6" id="KW-0347">Helicase</keyword>
<dbReference type="Proteomes" id="UP000051574">
    <property type="component" value="Unassembled WGS sequence"/>
</dbReference>
<evidence type="ECO:0000313" key="10">
    <source>
        <dbReference type="Proteomes" id="UP000051574"/>
    </source>
</evidence>
<dbReference type="EMBL" id="LJIG01022545">
    <property type="protein sequence ID" value="KRT80004.1"/>
    <property type="molecule type" value="Genomic_DNA"/>
</dbReference>
<comment type="caution">
    <text evidence="9">The sequence shown here is derived from an EMBL/GenBank/DDBJ whole genome shotgun (WGS) entry which is preliminary data.</text>
</comment>
<evidence type="ECO:0000256" key="7">
    <source>
        <dbReference type="SAM" id="MobiDB-lite"/>
    </source>
</evidence>
<evidence type="ECO:0000256" key="1">
    <source>
        <dbReference type="ARBA" id="ARBA00022741"/>
    </source>
</evidence>
<protein>
    <recommendedName>
        <fullName evidence="6">ATP-dependent RNA helicase</fullName>
        <ecNumber evidence="6">3.6.4.13</ecNumber>
    </recommendedName>
</protein>
<evidence type="ECO:0000256" key="4">
    <source>
        <dbReference type="ARBA" id="ARBA00022840"/>
    </source>
</evidence>
<dbReference type="GO" id="GO:0003724">
    <property type="term" value="F:RNA helicase activity"/>
    <property type="evidence" value="ECO:0007669"/>
    <property type="project" value="UniProtKB-EC"/>
</dbReference>
<sequence length="293" mass="33967">MKEKRHKMLESFRTSSEGLLLCTDVMARGIDIPEVDWVIQWDPPSNASAFVHRVGRTARQGHEGSALIMLLESEETYVTFIEKNQKVQLIERNDPCNEEQITKSMETLRKIQLKDRAIMEKATRAFVSHIRAYSKHECSLLLRIKDLSIGAMAVTYGLLQLPKMPEVKNRDVSEFPIIENFDCNSIPYKDKNKESARQLKLKQYQNTGVWPGIKQKNRPKMKSTEPWSKSKQKKEEKKEKRLKRKKGNEAKAACDEPVKKKKRKGKVSQEDIDELSKDIALLKKLKKKKITEE</sequence>
<accession>A0A0T6AYC6</accession>
<dbReference type="OrthoDB" id="7396459at2759"/>
<gene>
    <name evidence="9" type="ORF">AMK59_7239</name>
</gene>
<dbReference type="Pfam" id="PF00271">
    <property type="entry name" value="Helicase_C"/>
    <property type="match status" value="1"/>
</dbReference>
<feature type="compositionally biased region" description="Basic and acidic residues" evidence="7">
    <location>
        <begin position="247"/>
        <end position="258"/>
    </location>
</feature>
<dbReference type="CDD" id="cd18787">
    <property type="entry name" value="SF2_C_DEAD"/>
    <property type="match status" value="1"/>
</dbReference>
<proteinExistence type="inferred from homology"/>